<dbReference type="EMBL" id="BMOV01000001">
    <property type="protein sequence ID" value="GGO05848.1"/>
    <property type="molecule type" value="Genomic_DNA"/>
</dbReference>
<dbReference type="Gene3D" id="3.40.50.300">
    <property type="entry name" value="P-loop containing nucleotide triphosphate hydrolases"/>
    <property type="match status" value="1"/>
</dbReference>
<dbReference type="GO" id="GO:0008233">
    <property type="term" value="F:peptidase activity"/>
    <property type="evidence" value="ECO:0007669"/>
    <property type="project" value="UniProtKB-KW"/>
</dbReference>
<dbReference type="InterPro" id="IPR059188">
    <property type="entry name" value="Znf_CLPX-like"/>
</dbReference>
<dbReference type="InterPro" id="IPR003959">
    <property type="entry name" value="ATPase_AAA_core"/>
</dbReference>
<dbReference type="Gene3D" id="1.10.8.60">
    <property type="match status" value="1"/>
</dbReference>
<evidence type="ECO:0000256" key="7">
    <source>
        <dbReference type="PROSITE-ProRule" id="PRU01250"/>
    </source>
</evidence>
<dbReference type="PROSITE" id="PS51902">
    <property type="entry name" value="CLPX_ZB"/>
    <property type="match status" value="1"/>
</dbReference>
<sequence length="421" mass="45870">MTKLSGGDSKNTLYCSFCGKSQHEVRKLIAGPTVFICDECVELCTDIIREESKSGIAKSSDGVPTPQEILDVLNDYVIGQPKAKRVLSVAVHNHYKRLNHAAKSSDVELAKSNILLIGPTGCGKTLLAQTLARILDVPFTMADATTLTEAGYVGEDVENIILKLLQSADYNVERAQRGIVYIDEVDKISRKSDNPSITRDVSGEGVQQALLKIMEGTVASVPPQGGRKHPQQEFLQVDTTNILFICGGAFAGLDRLVSSRMQGKSMGFGASVSSPEDRSVGELLMHAEPEDLLKFGLIPEFVGRVPVIATLEDLDEDALVEILSTPKNALLKQYQRLFEMEEVALTFTDEAKRAVARRAIARKTGARGLRSIMEDILLETMFDLPSLDGVEEVVINDDVVDSAAKPLFIYAERRDEAGTSA</sequence>
<dbReference type="SUPFAM" id="SSF57716">
    <property type="entry name" value="Glucocorticoid receptor-like (DNA-binding domain)"/>
    <property type="match status" value="1"/>
</dbReference>
<dbReference type="InterPro" id="IPR046425">
    <property type="entry name" value="ClpX_bact"/>
</dbReference>
<dbReference type="CDD" id="cd19497">
    <property type="entry name" value="RecA-like_ClpX"/>
    <property type="match status" value="1"/>
</dbReference>
<dbReference type="NCBIfam" id="TIGR00382">
    <property type="entry name" value="clpX"/>
    <property type="match status" value="1"/>
</dbReference>
<dbReference type="Gene3D" id="6.20.220.10">
    <property type="entry name" value="ClpX chaperone, C4-type zinc finger domain"/>
    <property type="match status" value="1"/>
</dbReference>
<dbReference type="Pfam" id="PF10431">
    <property type="entry name" value="ClpB_D2-small"/>
    <property type="match status" value="1"/>
</dbReference>
<comment type="subunit">
    <text evidence="6">Component of the ClpX-ClpP complex. Forms a hexameric ring that, in the presence of ATP, binds to fourteen ClpP subunits assembled into a disk-like structure with a central cavity, resembling the structure of eukaryotic proteasomes.</text>
</comment>
<dbReference type="NCBIfam" id="NF003745">
    <property type="entry name" value="PRK05342.1"/>
    <property type="match status" value="1"/>
</dbReference>
<feature type="binding site" evidence="6 7">
    <location>
        <position position="18"/>
    </location>
    <ligand>
        <name>Zn(2+)</name>
        <dbReference type="ChEBI" id="CHEBI:29105"/>
    </ligand>
</feature>
<dbReference type="Pfam" id="PF06689">
    <property type="entry name" value="zf-C4_ClpX"/>
    <property type="match status" value="1"/>
</dbReference>
<comment type="similarity">
    <text evidence="6 7">Belongs to the ClpX chaperone family.</text>
</comment>
<comment type="caution">
    <text evidence="9">The sequence shown here is derived from an EMBL/GenBank/DDBJ whole genome shotgun (WGS) entry which is preliminary data.</text>
</comment>
<evidence type="ECO:0000256" key="1">
    <source>
        <dbReference type="ARBA" id="ARBA00022723"/>
    </source>
</evidence>
<dbReference type="InterPro" id="IPR027417">
    <property type="entry name" value="P-loop_NTPase"/>
</dbReference>
<evidence type="ECO:0000256" key="3">
    <source>
        <dbReference type="ARBA" id="ARBA00022833"/>
    </source>
</evidence>
<dbReference type="InterPro" id="IPR003593">
    <property type="entry name" value="AAA+_ATPase"/>
</dbReference>
<dbReference type="PANTHER" id="PTHR48102">
    <property type="entry name" value="ATP-DEPENDENT CLP PROTEASE ATP-BINDING SUBUNIT CLPX-LIKE, MITOCHONDRIAL-RELATED"/>
    <property type="match status" value="1"/>
</dbReference>
<keyword evidence="9" id="KW-0378">Hydrolase</keyword>
<feature type="binding site" evidence="6 7">
    <location>
        <position position="37"/>
    </location>
    <ligand>
        <name>Zn(2+)</name>
        <dbReference type="ChEBI" id="CHEBI:29105"/>
    </ligand>
</feature>
<evidence type="ECO:0000256" key="6">
    <source>
        <dbReference type="HAMAP-Rule" id="MF_00175"/>
    </source>
</evidence>
<organism evidence="9 10">
    <name type="scientific">Iodidimonas muriae</name>
    <dbReference type="NCBI Taxonomy" id="261467"/>
    <lineage>
        <taxon>Bacteria</taxon>
        <taxon>Pseudomonadati</taxon>
        <taxon>Pseudomonadota</taxon>
        <taxon>Alphaproteobacteria</taxon>
        <taxon>Iodidimonadales</taxon>
        <taxon>Iodidimonadaceae</taxon>
        <taxon>Iodidimonas</taxon>
    </lineage>
</organism>
<dbReference type="RefSeq" id="WP_150006112.1">
    <property type="nucleotide sequence ID" value="NZ_BMOV01000001.1"/>
</dbReference>
<feature type="binding site" evidence="6 7">
    <location>
        <position position="40"/>
    </location>
    <ligand>
        <name>Zn(2+)</name>
        <dbReference type="ChEBI" id="CHEBI:29105"/>
    </ligand>
</feature>
<keyword evidence="2 6" id="KW-0547">Nucleotide-binding</keyword>
<evidence type="ECO:0000259" key="8">
    <source>
        <dbReference type="PROSITE" id="PS51902"/>
    </source>
</evidence>
<dbReference type="InterPro" id="IPR019489">
    <property type="entry name" value="Clp_ATPase_C"/>
</dbReference>
<dbReference type="GO" id="GO:0005524">
    <property type="term" value="F:ATP binding"/>
    <property type="evidence" value="ECO:0007669"/>
    <property type="project" value="UniProtKB-KW"/>
</dbReference>
<keyword evidence="3 6" id="KW-0862">Zinc</keyword>
<reference evidence="10" key="1">
    <citation type="journal article" date="2019" name="Int. J. Syst. Evol. Microbiol.">
        <title>The Global Catalogue of Microorganisms (GCM) 10K type strain sequencing project: providing services to taxonomists for standard genome sequencing and annotation.</title>
        <authorList>
            <consortium name="The Broad Institute Genomics Platform"/>
            <consortium name="The Broad Institute Genome Sequencing Center for Infectious Disease"/>
            <person name="Wu L."/>
            <person name="Ma J."/>
        </authorList>
    </citation>
    <scope>NUCLEOTIDE SEQUENCE [LARGE SCALE GENOMIC DNA]</scope>
    <source>
        <strain evidence="10">JCM 17843</strain>
    </source>
</reference>
<evidence type="ECO:0000256" key="5">
    <source>
        <dbReference type="ARBA" id="ARBA00023186"/>
    </source>
</evidence>
<dbReference type="Proteomes" id="UP000602381">
    <property type="component" value="Unassembled WGS sequence"/>
</dbReference>
<dbReference type="InterPro" id="IPR038366">
    <property type="entry name" value="Znf_CppX_C4_sf"/>
</dbReference>
<evidence type="ECO:0000256" key="2">
    <source>
        <dbReference type="ARBA" id="ARBA00022741"/>
    </source>
</evidence>
<dbReference type="InterPro" id="IPR004487">
    <property type="entry name" value="Clp_protease_ATP-bd_su_ClpX"/>
</dbReference>
<dbReference type="InterPro" id="IPR010603">
    <property type="entry name" value="Znf_CppX_C4"/>
</dbReference>
<dbReference type="InterPro" id="IPR050052">
    <property type="entry name" value="ATP-dep_Clp_protease_ClpX"/>
</dbReference>
<dbReference type="SMART" id="SM00994">
    <property type="entry name" value="zf-C4_ClpX"/>
    <property type="match status" value="1"/>
</dbReference>
<gene>
    <name evidence="6 9" type="primary">clpX</name>
    <name evidence="9" type="ORF">GCM10007972_03650</name>
</gene>
<dbReference type="SMART" id="SM00382">
    <property type="entry name" value="AAA"/>
    <property type="match status" value="1"/>
</dbReference>
<keyword evidence="10" id="KW-1185">Reference proteome</keyword>
<protein>
    <recommendedName>
        <fullName evidence="6">ATP-dependent Clp protease ATP-binding subunit ClpX</fullName>
    </recommendedName>
</protein>
<feature type="binding site" evidence="6 7">
    <location>
        <position position="15"/>
    </location>
    <ligand>
        <name>Zn(2+)</name>
        <dbReference type="ChEBI" id="CHEBI:29105"/>
    </ligand>
</feature>
<dbReference type="SMART" id="SM01086">
    <property type="entry name" value="ClpB_D2-small"/>
    <property type="match status" value="1"/>
</dbReference>
<evidence type="ECO:0000313" key="10">
    <source>
        <dbReference type="Proteomes" id="UP000602381"/>
    </source>
</evidence>
<keyword evidence="5 6" id="KW-0143">Chaperone</keyword>
<keyword evidence="1 6" id="KW-0479">Metal-binding</keyword>
<dbReference type="HAMAP" id="MF_00175">
    <property type="entry name" value="ClpX"/>
    <property type="match status" value="1"/>
</dbReference>
<dbReference type="GO" id="GO:0006508">
    <property type="term" value="P:proteolysis"/>
    <property type="evidence" value="ECO:0007669"/>
    <property type="project" value="UniProtKB-KW"/>
</dbReference>
<comment type="function">
    <text evidence="6">ATP-dependent specificity component of the Clp protease. It directs the protease to specific substrates. Can perform chaperone functions in the absence of ClpP.</text>
</comment>
<proteinExistence type="inferred from homology"/>
<feature type="binding site" evidence="6">
    <location>
        <begin position="119"/>
        <end position="126"/>
    </location>
    <ligand>
        <name>ATP</name>
        <dbReference type="ChEBI" id="CHEBI:30616"/>
    </ligand>
</feature>
<dbReference type="Pfam" id="PF07724">
    <property type="entry name" value="AAA_2"/>
    <property type="match status" value="1"/>
</dbReference>
<evidence type="ECO:0000313" key="9">
    <source>
        <dbReference type="EMBL" id="GGO05848.1"/>
    </source>
</evidence>
<accession>A0ABQ2L799</accession>
<name>A0ABQ2L799_9PROT</name>
<evidence type="ECO:0000256" key="4">
    <source>
        <dbReference type="ARBA" id="ARBA00022840"/>
    </source>
</evidence>
<feature type="domain" description="ClpX-type ZB" evidence="8">
    <location>
        <begin position="3"/>
        <end position="56"/>
    </location>
</feature>
<dbReference type="PANTHER" id="PTHR48102:SF7">
    <property type="entry name" value="ATP-DEPENDENT CLP PROTEASE ATP-BINDING SUBUNIT CLPX-LIKE, MITOCHONDRIAL"/>
    <property type="match status" value="1"/>
</dbReference>
<keyword evidence="4 6" id="KW-0067">ATP-binding</keyword>
<dbReference type="SUPFAM" id="SSF52540">
    <property type="entry name" value="P-loop containing nucleoside triphosphate hydrolases"/>
    <property type="match status" value="1"/>
</dbReference>
<keyword evidence="9" id="KW-0645">Protease</keyword>